<comment type="caution">
    <text evidence="2">The sequence shown here is derived from an EMBL/GenBank/DDBJ whole genome shotgun (WGS) entry which is preliminary data.</text>
</comment>
<evidence type="ECO:0000313" key="2">
    <source>
        <dbReference type="EMBL" id="MQM13985.1"/>
    </source>
</evidence>
<dbReference type="EMBL" id="NMUH01005912">
    <property type="protein sequence ID" value="MQM13985.1"/>
    <property type="molecule type" value="Genomic_DNA"/>
</dbReference>
<name>A0A843X644_COLES</name>
<reference evidence="2" key="1">
    <citation type="submission" date="2017-07" db="EMBL/GenBank/DDBJ databases">
        <title>Taro Niue Genome Assembly and Annotation.</title>
        <authorList>
            <person name="Atibalentja N."/>
            <person name="Keating K."/>
            <person name="Fields C.J."/>
        </authorList>
    </citation>
    <scope>NUCLEOTIDE SEQUENCE</scope>
    <source>
        <strain evidence="2">Niue_2</strain>
        <tissue evidence="2">Leaf</tissue>
    </source>
</reference>
<evidence type="ECO:0000256" key="1">
    <source>
        <dbReference type="SAM" id="MobiDB-lite"/>
    </source>
</evidence>
<dbReference type="AlphaFoldDB" id="A0A843X644"/>
<sequence length="219" mass="24878">MKAEQTLVNLIPHSEEEWLLSGLESSTKVDDGGEEEEGKENKEEKEREECEETGEMSPSKRAKVMSEMRKELIVVVCRIEDRDKHTRRELEEFGTKLDSLFKQIKSYVAERKSSTTRPENEAKDMTNMGQSEVGRDSSTSSAPMDVGELDKVVEMVGNVATLKEEEEEKEEYKVIAMTKKEDPEATNSIKHFQAVLLSSDVIIEISVISHFLMLVSMQL</sequence>
<protein>
    <submittedName>
        <fullName evidence="2">Uncharacterized protein</fullName>
    </submittedName>
</protein>
<organism evidence="2 3">
    <name type="scientific">Colocasia esculenta</name>
    <name type="common">Wild taro</name>
    <name type="synonym">Arum esculentum</name>
    <dbReference type="NCBI Taxonomy" id="4460"/>
    <lineage>
        <taxon>Eukaryota</taxon>
        <taxon>Viridiplantae</taxon>
        <taxon>Streptophyta</taxon>
        <taxon>Embryophyta</taxon>
        <taxon>Tracheophyta</taxon>
        <taxon>Spermatophyta</taxon>
        <taxon>Magnoliopsida</taxon>
        <taxon>Liliopsida</taxon>
        <taxon>Araceae</taxon>
        <taxon>Aroideae</taxon>
        <taxon>Colocasieae</taxon>
        <taxon>Colocasia</taxon>
    </lineage>
</organism>
<accession>A0A843X644</accession>
<keyword evidence="3" id="KW-1185">Reference proteome</keyword>
<feature type="region of interest" description="Disordered" evidence="1">
    <location>
        <begin position="19"/>
        <end position="64"/>
    </location>
</feature>
<feature type="region of interest" description="Disordered" evidence="1">
    <location>
        <begin position="111"/>
        <end position="144"/>
    </location>
</feature>
<proteinExistence type="predicted"/>
<dbReference type="Proteomes" id="UP000652761">
    <property type="component" value="Unassembled WGS sequence"/>
</dbReference>
<feature type="compositionally biased region" description="Basic and acidic residues" evidence="1">
    <location>
        <begin position="111"/>
        <end position="124"/>
    </location>
</feature>
<feature type="compositionally biased region" description="Basic and acidic residues" evidence="1">
    <location>
        <begin position="39"/>
        <end position="48"/>
    </location>
</feature>
<gene>
    <name evidence="2" type="ORF">Taro_046910</name>
</gene>
<evidence type="ECO:0000313" key="3">
    <source>
        <dbReference type="Proteomes" id="UP000652761"/>
    </source>
</evidence>